<dbReference type="VEuPathDB" id="FungiDB:PADG_01749"/>
<keyword evidence="2" id="KW-1185">Reference proteome</keyword>
<dbReference type="Proteomes" id="UP000001628">
    <property type="component" value="Unassembled WGS sequence"/>
</dbReference>
<proteinExistence type="predicted"/>
<reference evidence="1 2" key="1">
    <citation type="journal article" date="2011" name="PLoS Genet.">
        <title>Comparative genomic analysis of human fungal pathogens causing paracoccidioidomycosis.</title>
        <authorList>
            <person name="Desjardins C.A."/>
            <person name="Champion M.D."/>
            <person name="Holder J.W."/>
            <person name="Muszewska A."/>
            <person name="Goldberg J."/>
            <person name="Bailao A.M."/>
            <person name="Brigido M.M."/>
            <person name="Ferreira M.E."/>
            <person name="Garcia A.M."/>
            <person name="Grynberg M."/>
            <person name="Gujja S."/>
            <person name="Heiman D.I."/>
            <person name="Henn M.R."/>
            <person name="Kodira C.D."/>
            <person name="Leon-Narvaez H."/>
            <person name="Longo L.V."/>
            <person name="Ma L.J."/>
            <person name="Malavazi I."/>
            <person name="Matsuo A.L."/>
            <person name="Morais F.V."/>
            <person name="Pereira M."/>
            <person name="Rodriguez-Brito S."/>
            <person name="Sakthikumar S."/>
            <person name="Salem-Izacc S.M."/>
            <person name="Sykes S.M."/>
            <person name="Teixeira M.M."/>
            <person name="Vallejo M.C."/>
            <person name="Walter M.E."/>
            <person name="Yandava C."/>
            <person name="Young S."/>
            <person name="Zeng Q."/>
            <person name="Zucker J."/>
            <person name="Felipe M.S."/>
            <person name="Goldman G.H."/>
            <person name="Haas B.J."/>
            <person name="McEwen J.G."/>
            <person name="Nino-Vega G."/>
            <person name="Puccia R."/>
            <person name="San-Blas G."/>
            <person name="Soares C.M."/>
            <person name="Birren B.W."/>
            <person name="Cuomo C.A."/>
        </authorList>
    </citation>
    <scope>NUCLEOTIDE SEQUENCE [LARGE SCALE GENOMIC DNA]</scope>
    <source>
        <strain evidence="1 2">Pb18</strain>
    </source>
</reference>
<organism evidence="1 2">
    <name type="scientific">Paracoccidioides brasiliensis (strain Pb18)</name>
    <dbReference type="NCBI Taxonomy" id="502780"/>
    <lineage>
        <taxon>Eukaryota</taxon>
        <taxon>Fungi</taxon>
        <taxon>Dikarya</taxon>
        <taxon>Ascomycota</taxon>
        <taxon>Pezizomycotina</taxon>
        <taxon>Eurotiomycetes</taxon>
        <taxon>Eurotiomycetidae</taxon>
        <taxon>Onygenales</taxon>
        <taxon>Ajellomycetaceae</taxon>
        <taxon>Paracoccidioides</taxon>
    </lineage>
</organism>
<dbReference type="InParanoid" id="C1G483"/>
<dbReference type="KEGG" id="pbn:PADG_01749"/>
<dbReference type="AlphaFoldDB" id="C1G483"/>
<name>C1G483_PARBD</name>
<dbReference type="HOGENOM" id="CLU_3260704_0_0_1"/>
<dbReference type="EMBL" id="KN275958">
    <property type="protein sequence ID" value="EEH45599.2"/>
    <property type="molecule type" value="Genomic_DNA"/>
</dbReference>
<dbReference type="GeneID" id="22581356"/>
<accession>C1G483</accession>
<sequence>MTVPLGMAKGVEKQLLGMGPIPAITGELVKPKQFWPPEKQLR</sequence>
<gene>
    <name evidence="1" type="ORF">PADG_01749</name>
</gene>
<evidence type="ECO:0000313" key="1">
    <source>
        <dbReference type="EMBL" id="EEH45599.2"/>
    </source>
</evidence>
<protein>
    <submittedName>
        <fullName evidence="1">Uncharacterized protein</fullName>
    </submittedName>
</protein>
<evidence type="ECO:0000313" key="2">
    <source>
        <dbReference type="Proteomes" id="UP000001628"/>
    </source>
</evidence>
<dbReference type="RefSeq" id="XP_010757057.1">
    <property type="nucleotide sequence ID" value="XM_010758755.1"/>
</dbReference>